<comment type="caution">
    <text evidence="1">The sequence shown here is derived from an EMBL/GenBank/DDBJ whole genome shotgun (WGS) entry which is preliminary data.</text>
</comment>
<keyword evidence="2" id="KW-1185">Reference proteome</keyword>
<dbReference type="Proteomes" id="UP000781710">
    <property type="component" value="Unassembled WGS sequence"/>
</dbReference>
<evidence type="ECO:0000313" key="1">
    <source>
        <dbReference type="EMBL" id="KAF1726745.1"/>
    </source>
</evidence>
<organism evidence="1 2">
    <name type="scientific">Pseudoxanthomonas japonensis</name>
    <dbReference type="NCBI Taxonomy" id="69284"/>
    <lineage>
        <taxon>Bacteria</taxon>
        <taxon>Pseudomonadati</taxon>
        <taxon>Pseudomonadota</taxon>
        <taxon>Gammaproteobacteria</taxon>
        <taxon>Lysobacterales</taxon>
        <taxon>Lysobacteraceae</taxon>
        <taxon>Pseudoxanthomonas</taxon>
    </lineage>
</organism>
<reference evidence="1 2" key="1">
    <citation type="submission" date="2017-10" db="EMBL/GenBank/DDBJ databases">
        <title>Whole genome sequencing of members of genus Pseudoxanthomonas.</title>
        <authorList>
            <person name="Kumar S."/>
            <person name="Bansal K."/>
            <person name="Kaur A."/>
            <person name="Patil P."/>
            <person name="Sharma S."/>
            <person name="Patil P.B."/>
        </authorList>
    </citation>
    <scope>NUCLEOTIDE SEQUENCE [LARGE SCALE GENOMIC DNA]</scope>
    <source>
        <strain evidence="1 2">DSM 17109</strain>
    </source>
</reference>
<accession>A0ABQ6ZKM8</accession>
<sequence length="185" mass="20598">MLMLAYRLEGREPPIATWAGQQSRVAYADEFQRPALLQDEQGRLQAIYDGTAEVGRLRMNVRAHFGEYDSARGGYYLDAFMPGSVFHFTAQPSPSERAQRISLQVDNPEELNFWPLDAAAAQDVLTRNGGLRDVVLDSRLRITGINRRSEGPVITARLEGYAIGNDRYGRPVSLGERRFSPAGGP</sequence>
<gene>
    <name evidence="1" type="ORF">CSC78_04125</name>
</gene>
<protein>
    <submittedName>
        <fullName evidence="1">Uncharacterized protein</fullName>
    </submittedName>
</protein>
<name>A0ABQ6ZKM8_9GAMM</name>
<proteinExistence type="predicted"/>
<evidence type="ECO:0000313" key="2">
    <source>
        <dbReference type="Proteomes" id="UP000781710"/>
    </source>
</evidence>
<dbReference type="EMBL" id="PDWW01000003">
    <property type="protein sequence ID" value="KAF1726745.1"/>
    <property type="molecule type" value="Genomic_DNA"/>
</dbReference>